<evidence type="ECO:0000313" key="1">
    <source>
        <dbReference type="Proteomes" id="UP000095280"/>
    </source>
</evidence>
<protein>
    <submittedName>
        <fullName evidence="2">Polyprotein</fullName>
    </submittedName>
</protein>
<accession>A0A1I8GK15</accession>
<dbReference type="Proteomes" id="UP000095280">
    <property type="component" value="Unplaced"/>
</dbReference>
<proteinExistence type="predicted"/>
<reference evidence="2" key="1">
    <citation type="submission" date="2016-11" db="UniProtKB">
        <authorList>
            <consortium name="WormBaseParasite"/>
        </authorList>
    </citation>
    <scope>IDENTIFICATION</scope>
</reference>
<organism evidence="1 2">
    <name type="scientific">Macrostomum lignano</name>
    <dbReference type="NCBI Taxonomy" id="282301"/>
    <lineage>
        <taxon>Eukaryota</taxon>
        <taxon>Metazoa</taxon>
        <taxon>Spiralia</taxon>
        <taxon>Lophotrochozoa</taxon>
        <taxon>Platyhelminthes</taxon>
        <taxon>Rhabditophora</taxon>
        <taxon>Macrostomorpha</taxon>
        <taxon>Macrostomida</taxon>
        <taxon>Macrostomidae</taxon>
        <taxon>Macrostomum</taxon>
    </lineage>
</organism>
<name>A0A1I8GK15_9PLAT</name>
<evidence type="ECO:0000313" key="2">
    <source>
        <dbReference type="WBParaSite" id="maker-uti_cns_0002196-snap-gene-0.5-mRNA-1"/>
    </source>
</evidence>
<sequence>PKIRSGVNQPHITFVAACWNVPSFTTRRFLLLGGGAIKLLLQQGNKSKIFDSFKNSKRPTLSKAMASLRVLAGRKPCLNLEPQGMSMWYHSPQQLQQQQILPIFETHSLG</sequence>
<keyword evidence="1" id="KW-1185">Reference proteome</keyword>
<dbReference type="AlphaFoldDB" id="A0A1I8GK15"/>
<dbReference type="WBParaSite" id="maker-uti_cns_0002196-snap-gene-0.5-mRNA-1">
    <property type="protein sequence ID" value="maker-uti_cns_0002196-snap-gene-0.5-mRNA-1"/>
    <property type="gene ID" value="maker-uti_cns_0002196-snap-gene-0.5"/>
</dbReference>